<dbReference type="EMBL" id="JALIDZ010000008">
    <property type="protein sequence ID" value="MCT8973664.1"/>
    <property type="molecule type" value="Genomic_DNA"/>
</dbReference>
<comment type="function">
    <text evidence="2 7">Catalyzes the isomerization between 2-isopropylmalate and 3-isopropylmalate, via the formation of 2-isopropylmaleate.</text>
</comment>
<evidence type="ECO:0000256" key="3">
    <source>
        <dbReference type="ARBA" id="ARBA00004729"/>
    </source>
</evidence>
<keyword evidence="10" id="KW-1185">Reference proteome</keyword>
<dbReference type="InterPro" id="IPR000573">
    <property type="entry name" value="AconitaseA/IPMdHydase_ssu_swvl"/>
</dbReference>
<keyword evidence="7" id="KW-0432">Leucine biosynthesis</keyword>
<protein>
    <recommendedName>
        <fullName evidence="7">3-isopropylmalate dehydratase small subunit</fullName>
        <ecNumber evidence="7">4.2.1.33</ecNumber>
    </recommendedName>
    <alternativeName>
        <fullName evidence="7">Alpha-IPM isomerase</fullName>
        <shortName evidence="7">IPMI</shortName>
    </alternativeName>
    <alternativeName>
        <fullName evidence="7">Isopropylmalate isomerase</fullName>
    </alternativeName>
</protein>
<keyword evidence="7" id="KW-0100">Branched-chain amino acid biosynthesis</keyword>
<dbReference type="GO" id="GO:0003861">
    <property type="term" value="F:3-isopropylmalate dehydratase activity"/>
    <property type="evidence" value="ECO:0007669"/>
    <property type="project" value="UniProtKB-UniRule"/>
</dbReference>
<dbReference type="NCBIfam" id="TIGR02087">
    <property type="entry name" value="LEUD_arch"/>
    <property type="match status" value="1"/>
</dbReference>
<organism evidence="9 10">
    <name type="scientific">Microbaculum marinisediminis</name>
    <dbReference type="NCBI Taxonomy" id="2931392"/>
    <lineage>
        <taxon>Bacteria</taxon>
        <taxon>Pseudomonadati</taxon>
        <taxon>Pseudomonadota</taxon>
        <taxon>Alphaproteobacteria</taxon>
        <taxon>Hyphomicrobiales</taxon>
        <taxon>Tepidamorphaceae</taxon>
        <taxon>Microbaculum</taxon>
    </lineage>
</organism>
<dbReference type="GO" id="GO:0009098">
    <property type="term" value="P:L-leucine biosynthetic process"/>
    <property type="evidence" value="ECO:0007669"/>
    <property type="project" value="UniProtKB-UniRule"/>
</dbReference>
<dbReference type="InterPro" id="IPR015928">
    <property type="entry name" value="Aconitase/3IPM_dehydase_swvl"/>
</dbReference>
<accession>A0AAW5R3G7</accession>
<reference evidence="9 10" key="1">
    <citation type="submission" date="2022-04" db="EMBL/GenBank/DDBJ databases">
        <authorList>
            <person name="Ye Y.-Q."/>
            <person name="Du Z.-J."/>
        </authorList>
    </citation>
    <scope>NUCLEOTIDE SEQUENCE [LARGE SCALE GENOMIC DNA]</scope>
    <source>
        <strain evidence="9 10">A6E488</strain>
    </source>
</reference>
<comment type="catalytic activity">
    <reaction evidence="1 7">
        <text>(2R,3S)-3-isopropylmalate = (2S)-2-isopropylmalate</text>
        <dbReference type="Rhea" id="RHEA:32287"/>
        <dbReference type="ChEBI" id="CHEBI:1178"/>
        <dbReference type="ChEBI" id="CHEBI:35121"/>
        <dbReference type="EC" id="4.2.1.33"/>
    </reaction>
</comment>
<gene>
    <name evidence="7" type="primary">leuD</name>
    <name evidence="9" type="ORF">MUB46_17510</name>
</gene>
<evidence type="ECO:0000256" key="7">
    <source>
        <dbReference type="HAMAP-Rule" id="MF_01032"/>
    </source>
</evidence>
<dbReference type="InterPro" id="IPR033940">
    <property type="entry name" value="IPMI_Swivel"/>
</dbReference>
<evidence type="ECO:0000313" key="9">
    <source>
        <dbReference type="EMBL" id="MCT8973664.1"/>
    </source>
</evidence>
<dbReference type="InterPro" id="IPR011827">
    <property type="entry name" value="LeuD_type2/HacB/DmdB"/>
</dbReference>
<keyword evidence="7" id="KW-0028">Amino-acid biosynthesis</keyword>
<evidence type="ECO:0000256" key="6">
    <source>
        <dbReference type="ARBA" id="ARBA00023239"/>
    </source>
</evidence>
<comment type="pathway">
    <text evidence="3 7">Amino-acid biosynthesis; L-leucine biosynthesis; L-leucine from 3-methyl-2-oxobutanoate: step 2/4.</text>
</comment>
<evidence type="ECO:0000259" key="8">
    <source>
        <dbReference type="Pfam" id="PF00694"/>
    </source>
</evidence>
<feature type="domain" description="Aconitase A/isopropylmalate dehydratase small subunit swivel" evidence="8">
    <location>
        <begin position="50"/>
        <end position="98"/>
    </location>
</feature>
<dbReference type="AlphaFoldDB" id="A0AAW5R3G7"/>
<comment type="caution">
    <text evidence="9">The sequence shown here is derived from an EMBL/GenBank/DDBJ whole genome shotgun (WGS) entry which is preliminary data.</text>
</comment>
<evidence type="ECO:0000256" key="1">
    <source>
        <dbReference type="ARBA" id="ARBA00000491"/>
    </source>
</evidence>
<dbReference type="Gene3D" id="3.20.19.10">
    <property type="entry name" value="Aconitase, domain 4"/>
    <property type="match status" value="1"/>
</dbReference>
<dbReference type="PANTHER" id="PTHR43345:SF2">
    <property type="entry name" value="3-ISOPROPYLMALATE DEHYDRATASE SMALL SUBUNIT 1"/>
    <property type="match status" value="1"/>
</dbReference>
<proteinExistence type="inferred from homology"/>
<name>A0AAW5R3G7_9HYPH</name>
<comment type="similarity">
    <text evidence="4 7">Belongs to the LeuD family. LeuD type 2 subfamily.</text>
</comment>
<evidence type="ECO:0000256" key="2">
    <source>
        <dbReference type="ARBA" id="ARBA00002695"/>
    </source>
</evidence>
<evidence type="ECO:0000256" key="5">
    <source>
        <dbReference type="ARBA" id="ARBA00011271"/>
    </source>
</evidence>
<dbReference type="InterPro" id="IPR050075">
    <property type="entry name" value="LeuD"/>
</dbReference>
<comment type="subunit">
    <text evidence="5 7">Heterodimer of LeuC and LeuD.</text>
</comment>
<evidence type="ECO:0000313" key="10">
    <source>
        <dbReference type="Proteomes" id="UP001320898"/>
    </source>
</evidence>
<dbReference type="Pfam" id="PF00694">
    <property type="entry name" value="Aconitase_C"/>
    <property type="match status" value="1"/>
</dbReference>
<dbReference type="PANTHER" id="PTHR43345">
    <property type="entry name" value="3-ISOPROPYLMALATE DEHYDRATASE SMALL SUBUNIT 2-RELATED-RELATED"/>
    <property type="match status" value="1"/>
</dbReference>
<evidence type="ECO:0000256" key="4">
    <source>
        <dbReference type="ARBA" id="ARBA00009869"/>
    </source>
</evidence>
<keyword evidence="6 7" id="KW-0456">Lyase</keyword>
<sequence>MTTGRAFVYGDDIDTDQLAPGQYMAAPIETLAAHCLEAVDPAFASTVGPGDVIVAGRNFGMGSSREQAAQALKALGVAGIVARSFAGIFHRNAINVGLPVFTADVGGPIAAGDAVKLDVAGACLVNETRGGTIDLDPLPAFLLELINDGGLVPHLEKRFAKTRADARVQKESRV</sequence>
<dbReference type="HAMAP" id="MF_01032">
    <property type="entry name" value="LeuD_type2"/>
    <property type="match status" value="1"/>
</dbReference>
<dbReference type="EC" id="4.2.1.33" evidence="7"/>
<dbReference type="CDD" id="cd01577">
    <property type="entry name" value="IPMI_Swivel"/>
    <property type="match status" value="1"/>
</dbReference>
<dbReference type="RefSeq" id="WP_261617245.1">
    <property type="nucleotide sequence ID" value="NZ_JALIDZ010000008.1"/>
</dbReference>
<dbReference type="Proteomes" id="UP001320898">
    <property type="component" value="Unassembled WGS sequence"/>
</dbReference>
<dbReference type="SUPFAM" id="SSF52016">
    <property type="entry name" value="LeuD/IlvD-like"/>
    <property type="match status" value="1"/>
</dbReference>